<dbReference type="RefSeq" id="WP_184751476.1">
    <property type="nucleotide sequence ID" value="NZ_BAAAJR010000013.1"/>
</dbReference>
<keyword evidence="4" id="KW-1185">Reference proteome</keyword>
<feature type="domain" description="DUF1648" evidence="2">
    <location>
        <begin position="21"/>
        <end position="62"/>
    </location>
</feature>
<feature type="transmembrane region" description="Helical" evidence="1">
    <location>
        <begin position="91"/>
        <end position="115"/>
    </location>
</feature>
<dbReference type="AlphaFoldDB" id="A0A7X0FRJ6"/>
<keyword evidence="1" id="KW-0812">Transmembrane</keyword>
<dbReference type="InterPro" id="IPR012867">
    <property type="entry name" value="DUF1648"/>
</dbReference>
<evidence type="ECO:0000256" key="1">
    <source>
        <dbReference type="SAM" id="Phobius"/>
    </source>
</evidence>
<evidence type="ECO:0000313" key="4">
    <source>
        <dbReference type="Proteomes" id="UP000537775"/>
    </source>
</evidence>
<keyword evidence="1" id="KW-1133">Transmembrane helix</keyword>
<proteinExistence type="predicted"/>
<protein>
    <recommendedName>
        <fullName evidence="2">DUF1648 domain-containing protein</fullName>
    </recommendedName>
</protein>
<feature type="transmembrane region" description="Helical" evidence="1">
    <location>
        <begin position="187"/>
        <end position="207"/>
    </location>
</feature>
<sequence length="338" mass="34109">MTDTLPLRRFVLVGVIAPAVLTAVALAIQLSLLPALPDPVAIHWDAAGRPDGFGPAWSTLLIGVAVGLGLPLLLAAAALPGLRRGDRGATYRLLGAAAAGLSTMSAVLMTWSLALQAGLDDAADAPSILPALLLSYALAAAAGAAAWFVQPRASWAPPPAAPAAPLALGDGERAVWMRSASMSRTGGALIAGACLVMLAATGGAALFGAPAGAVWLLVGLSLLLLILAATTVAFHVRVDTDGLHVDSVLGLPRMGVPLRDVSSAAVVTVNPMGEFGGWGLRSTPGRFGVILRGGEALEVTRRSGRRFAVTVDDAATAAALLQALVRRAESARDEAAGA</sequence>
<accession>A0A7X0FRJ6</accession>
<dbReference type="Proteomes" id="UP000537775">
    <property type="component" value="Unassembled WGS sequence"/>
</dbReference>
<evidence type="ECO:0000259" key="2">
    <source>
        <dbReference type="Pfam" id="PF07853"/>
    </source>
</evidence>
<dbReference type="EMBL" id="JACHML010000001">
    <property type="protein sequence ID" value="MBB6392408.1"/>
    <property type="molecule type" value="Genomic_DNA"/>
</dbReference>
<comment type="caution">
    <text evidence="3">The sequence shown here is derived from an EMBL/GenBank/DDBJ whole genome shotgun (WGS) entry which is preliminary data.</text>
</comment>
<dbReference type="Pfam" id="PF07853">
    <property type="entry name" value="DUF1648"/>
    <property type="match status" value="1"/>
</dbReference>
<feature type="transmembrane region" description="Helical" evidence="1">
    <location>
        <begin position="213"/>
        <end position="234"/>
    </location>
</feature>
<name>A0A7X0FRJ6_9MICO</name>
<feature type="transmembrane region" description="Helical" evidence="1">
    <location>
        <begin position="127"/>
        <end position="149"/>
    </location>
</feature>
<keyword evidence="1" id="KW-0472">Membrane</keyword>
<organism evidence="3 4">
    <name type="scientific">Microbacterium thalassium</name>
    <dbReference type="NCBI Taxonomy" id="362649"/>
    <lineage>
        <taxon>Bacteria</taxon>
        <taxon>Bacillati</taxon>
        <taxon>Actinomycetota</taxon>
        <taxon>Actinomycetes</taxon>
        <taxon>Micrococcales</taxon>
        <taxon>Microbacteriaceae</taxon>
        <taxon>Microbacterium</taxon>
    </lineage>
</organism>
<feature type="transmembrane region" description="Helical" evidence="1">
    <location>
        <begin position="12"/>
        <end position="36"/>
    </location>
</feature>
<evidence type="ECO:0000313" key="3">
    <source>
        <dbReference type="EMBL" id="MBB6392408.1"/>
    </source>
</evidence>
<reference evidence="3 4" key="1">
    <citation type="submission" date="2020-08" db="EMBL/GenBank/DDBJ databases">
        <title>Sequencing the genomes of 1000 actinobacteria strains.</title>
        <authorList>
            <person name="Klenk H.-P."/>
        </authorList>
    </citation>
    <scope>NUCLEOTIDE SEQUENCE [LARGE SCALE GENOMIC DNA]</scope>
    <source>
        <strain evidence="3 4">DSM 12511</strain>
    </source>
</reference>
<feature type="transmembrane region" description="Helical" evidence="1">
    <location>
        <begin position="56"/>
        <end position="79"/>
    </location>
</feature>
<gene>
    <name evidence="3" type="ORF">HD594_002721</name>
</gene>